<evidence type="ECO:0008006" key="5">
    <source>
        <dbReference type="Google" id="ProtNLM"/>
    </source>
</evidence>
<feature type="compositionally biased region" description="Pro residues" evidence="1">
    <location>
        <begin position="71"/>
        <end position="86"/>
    </location>
</feature>
<dbReference type="Gene3D" id="3.40.50.1110">
    <property type="entry name" value="SGNH hydrolase"/>
    <property type="match status" value="1"/>
</dbReference>
<reference evidence="3 4" key="1">
    <citation type="submission" date="2024-09" db="EMBL/GenBank/DDBJ databases">
        <authorList>
            <person name="Sun Q."/>
            <person name="Mori K."/>
        </authorList>
    </citation>
    <scope>NUCLEOTIDE SEQUENCE [LARGE SCALE GENOMIC DNA]</scope>
    <source>
        <strain evidence="3 4">CCM 7957</strain>
    </source>
</reference>
<proteinExistence type="predicted"/>
<dbReference type="RefSeq" id="WP_382359927.1">
    <property type="nucleotide sequence ID" value="NZ_JBHLWV010000006.1"/>
</dbReference>
<dbReference type="Proteomes" id="UP001589783">
    <property type="component" value="Unassembled WGS sequence"/>
</dbReference>
<evidence type="ECO:0000256" key="2">
    <source>
        <dbReference type="SAM" id="SignalP"/>
    </source>
</evidence>
<accession>A0ABV6H3V5</accession>
<dbReference type="SUPFAM" id="SSF52266">
    <property type="entry name" value="SGNH hydrolase"/>
    <property type="match status" value="1"/>
</dbReference>
<gene>
    <name evidence="3" type="ORF">ACFFJD_01605</name>
</gene>
<feature type="region of interest" description="Disordered" evidence="1">
    <location>
        <begin position="65"/>
        <end position="96"/>
    </location>
</feature>
<keyword evidence="4" id="KW-1185">Reference proteome</keyword>
<name>A0ABV6H3V5_9ACTN</name>
<keyword evidence="2" id="KW-0732">Signal</keyword>
<protein>
    <recommendedName>
        <fullName evidence="5">SGNH hydrolase-type esterase domain-containing protein</fullName>
    </recommendedName>
</protein>
<dbReference type="EMBL" id="JBHLWV010000006">
    <property type="protein sequence ID" value="MFC0313547.1"/>
    <property type="molecule type" value="Genomic_DNA"/>
</dbReference>
<organism evidence="3 4">
    <name type="scientific">Gordonia phosphorivorans</name>
    <dbReference type="NCBI Taxonomy" id="1056982"/>
    <lineage>
        <taxon>Bacteria</taxon>
        <taxon>Bacillati</taxon>
        <taxon>Actinomycetota</taxon>
        <taxon>Actinomycetes</taxon>
        <taxon>Mycobacteriales</taxon>
        <taxon>Gordoniaceae</taxon>
        <taxon>Gordonia</taxon>
    </lineage>
</organism>
<evidence type="ECO:0000256" key="1">
    <source>
        <dbReference type="SAM" id="MobiDB-lite"/>
    </source>
</evidence>
<feature type="signal peptide" evidence="2">
    <location>
        <begin position="1"/>
        <end position="30"/>
    </location>
</feature>
<evidence type="ECO:0000313" key="3">
    <source>
        <dbReference type="EMBL" id="MFC0313547.1"/>
    </source>
</evidence>
<sequence length="516" mass="51939">MPPSPRGVTVGAAMLASAALLAGSAATVHAEPTTDLAGSFADFADQLPGTIEVAVTAAGSADTVVFTTPDKPSPAAAPPSAPPPTAKPSAPAGKTRCTSLAHIGDSTSTMIDQADYLPNPADRAGAQYKRVGVDKFVLDATGGRSIMETVSGNPNAATGVDTLIQQGFKGCWVIVMGVNDAANIAVGSQVGEQARIDAIMSRLGGQDVMWATSATSNPSNSAYASANMTKFNKVLQAAASKYPNLKVFDWAAHATPAMFSDGIHYTSQAAATRNKMFADAVADLFPAEALTPAPGPAPAPEAPVLAGERSALPAWGTIRVPVALAAARAGADSADVTAALAGSDSAAVNRLWQQLGSSPGQAVEKALGELGDRTTRVRAGSGDDYAVLAKTVWPAGSQSMFGAGLLCAADRGAVTKPMTPPTSGQGLWGLQTAVGQNGVQFVAAHGGWGPVESSSTARQLGLIQTARGLLSVSIAATADGADHDKSVSLVTKAADWVTANVAALPAGFCPGTEPTT</sequence>
<feature type="chain" id="PRO_5046162318" description="SGNH hydrolase-type esterase domain-containing protein" evidence="2">
    <location>
        <begin position="31"/>
        <end position="516"/>
    </location>
</feature>
<evidence type="ECO:0000313" key="4">
    <source>
        <dbReference type="Proteomes" id="UP001589783"/>
    </source>
</evidence>
<comment type="caution">
    <text evidence="3">The sequence shown here is derived from an EMBL/GenBank/DDBJ whole genome shotgun (WGS) entry which is preliminary data.</text>
</comment>
<dbReference type="InterPro" id="IPR036514">
    <property type="entry name" value="SGNH_hydro_sf"/>
</dbReference>